<dbReference type="InterPro" id="IPR036188">
    <property type="entry name" value="FAD/NAD-bd_sf"/>
</dbReference>
<dbReference type="GO" id="GO:0004497">
    <property type="term" value="F:monooxygenase activity"/>
    <property type="evidence" value="ECO:0007669"/>
    <property type="project" value="UniProtKB-KW"/>
</dbReference>
<evidence type="ECO:0000256" key="2">
    <source>
        <dbReference type="ARBA" id="ARBA00022827"/>
    </source>
</evidence>
<dbReference type="PANTHER" id="PTHR47178">
    <property type="entry name" value="MONOOXYGENASE, FAD-BINDING"/>
    <property type="match status" value="1"/>
</dbReference>
<dbReference type="Pfam" id="PF01494">
    <property type="entry name" value="FAD_binding_3"/>
    <property type="match status" value="1"/>
</dbReference>
<keyword evidence="1" id="KW-0285">Flavoprotein</keyword>
<dbReference type="PRINTS" id="PR00420">
    <property type="entry name" value="RNGMNOXGNASE"/>
</dbReference>
<evidence type="ECO:0000313" key="7">
    <source>
        <dbReference type="Proteomes" id="UP001500804"/>
    </source>
</evidence>
<evidence type="ECO:0000256" key="1">
    <source>
        <dbReference type="ARBA" id="ARBA00022630"/>
    </source>
</evidence>
<dbReference type="InterPro" id="IPR002938">
    <property type="entry name" value="FAD-bd"/>
</dbReference>
<proteinExistence type="predicted"/>
<organism evidence="6 7">
    <name type="scientific">Pseudonocardia adelaidensis</name>
    <dbReference type="NCBI Taxonomy" id="648754"/>
    <lineage>
        <taxon>Bacteria</taxon>
        <taxon>Bacillati</taxon>
        <taxon>Actinomycetota</taxon>
        <taxon>Actinomycetes</taxon>
        <taxon>Pseudonocardiales</taxon>
        <taxon>Pseudonocardiaceae</taxon>
        <taxon>Pseudonocardia</taxon>
    </lineage>
</organism>
<reference evidence="7" key="1">
    <citation type="journal article" date="2019" name="Int. J. Syst. Evol. Microbiol.">
        <title>The Global Catalogue of Microorganisms (GCM) 10K type strain sequencing project: providing services to taxonomists for standard genome sequencing and annotation.</title>
        <authorList>
            <consortium name="The Broad Institute Genomics Platform"/>
            <consortium name="The Broad Institute Genome Sequencing Center for Infectious Disease"/>
            <person name="Wu L."/>
            <person name="Ma J."/>
        </authorList>
    </citation>
    <scope>NUCLEOTIDE SEQUENCE [LARGE SCALE GENOMIC DNA]</scope>
    <source>
        <strain evidence="7">JCM 18302</strain>
    </source>
</reference>
<dbReference type="Pfam" id="PF13450">
    <property type="entry name" value="NAD_binding_8"/>
    <property type="match status" value="1"/>
</dbReference>
<dbReference type="EMBL" id="BAABJO010000009">
    <property type="protein sequence ID" value="GAA5120805.1"/>
    <property type="molecule type" value="Genomic_DNA"/>
</dbReference>
<evidence type="ECO:0000256" key="4">
    <source>
        <dbReference type="ARBA" id="ARBA00023033"/>
    </source>
</evidence>
<feature type="domain" description="FAD-binding" evidence="5">
    <location>
        <begin position="151"/>
        <end position="365"/>
    </location>
</feature>
<dbReference type="SUPFAM" id="SSF51905">
    <property type="entry name" value="FAD/NAD(P)-binding domain"/>
    <property type="match status" value="1"/>
</dbReference>
<keyword evidence="3" id="KW-0560">Oxidoreductase</keyword>
<sequence length="377" mass="40025">MTRILISGGGIGGLALAQGLRRGGLDVAVYEREPSPRLRNQGYRIHIDGDGNAALAACLPPEVLDLVRRTSGVNGDLVAGYTDQLEQVMAQTFPLTGDDGITCVDRYTFRQGLLTGLDGAVHFGRAVSGYEVLGSGRVHVRFADGGSDEGDLLVGADGIGSAVRRLLVPHATVRDLGIRCLYGRMVLGAGTDPLVPADFDRGFSWVADRTGYGAGFAPVRFRTPPRNGASDYLMTVLTATPERMGVPDDKLFRMAPQEIWELAVEATAAWHPAVRELFAHGDPATFFPITLRAGERVDAWEPGPVTLLGDAIHTMPPTGGVGANTALRDAQTLAGELLGGAAPVDAVAAYERVMLPRGFEVVDRSLEMAAQLFGPRP</sequence>
<evidence type="ECO:0000259" key="5">
    <source>
        <dbReference type="Pfam" id="PF01494"/>
    </source>
</evidence>
<dbReference type="PANTHER" id="PTHR47178:SF5">
    <property type="entry name" value="FAD-BINDING DOMAIN-CONTAINING PROTEIN"/>
    <property type="match status" value="1"/>
</dbReference>
<dbReference type="RefSeq" id="WP_345605507.1">
    <property type="nucleotide sequence ID" value="NZ_BAABJO010000009.1"/>
</dbReference>
<dbReference type="Gene3D" id="3.50.50.60">
    <property type="entry name" value="FAD/NAD(P)-binding domain"/>
    <property type="match status" value="1"/>
</dbReference>
<gene>
    <name evidence="6" type="ORF">GCM10023320_28650</name>
</gene>
<evidence type="ECO:0000313" key="6">
    <source>
        <dbReference type="EMBL" id="GAA5120805.1"/>
    </source>
</evidence>
<comment type="caution">
    <text evidence="6">The sequence shown here is derived from an EMBL/GenBank/DDBJ whole genome shotgun (WGS) entry which is preliminary data.</text>
</comment>
<evidence type="ECO:0000256" key="3">
    <source>
        <dbReference type="ARBA" id="ARBA00023002"/>
    </source>
</evidence>
<protein>
    <submittedName>
        <fullName evidence="6">FAD-dependent monooxygenase</fullName>
    </submittedName>
</protein>
<name>A0ABP9NNH3_9PSEU</name>
<keyword evidence="2" id="KW-0274">FAD</keyword>
<dbReference type="Proteomes" id="UP001500804">
    <property type="component" value="Unassembled WGS sequence"/>
</dbReference>
<accession>A0ABP9NNH3</accession>
<keyword evidence="4 6" id="KW-0503">Monooxygenase</keyword>
<keyword evidence="7" id="KW-1185">Reference proteome</keyword>